<evidence type="ECO:0000313" key="3">
    <source>
        <dbReference type="EMBL" id="VDM22625.1"/>
    </source>
</evidence>
<feature type="compositionally biased region" description="Basic and acidic residues" evidence="2">
    <location>
        <begin position="473"/>
        <end position="491"/>
    </location>
</feature>
<feature type="compositionally biased region" description="Low complexity" evidence="2">
    <location>
        <begin position="310"/>
        <end position="321"/>
    </location>
</feature>
<feature type="region of interest" description="Disordered" evidence="2">
    <location>
        <begin position="443"/>
        <end position="523"/>
    </location>
</feature>
<evidence type="ECO:0000313" key="5">
    <source>
        <dbReference type="WBParaSite" id="TTAC_0000345101-mRNA-1"/>
    </source>
</evidence>
<dbReference type="OrthoDB" id="6240440at2759"/>
<dbReference type="STRING" id="6205.A0A0R3WRR1"/>
<reference evidence="3 4" key="2">
    <citation type="submission" date="2018-11" db="EMBL/GenBank/DDBJ databases">
        <authorList>
            <consortium name="Pathogen Informatics"/>
        </authorList>
    </citation>
    <scope>NUCLEOTIDE SEQUENCE [LARGE SCALE GENOMIC DNA]</scope>
</reference>
<accession>A0A0R3WRR1</accession>
<feature type="region of interest" description="Disordered" evidence="2">
    <location>
        <begin position="255"/>
        <end position="284"/>
    </location>
</feature>
<feature type="compositionally biased region" description="Basic residues" evidence="2">
    <location>
        <begin position="493"/>
        <end position="504"/>
    </location>
</feature>
<feature type="compositionally biased region" description="Basic and acidic residues" evidence="2">
    <location>
        <begin position="585"/>
        <end position="594"/>
    </location>
</feature>
<organism evidence="5">
    <name type="scientific">Hydatigena taeniaeformis</name>
    <name type="common">Feline tapeworm</name>
    <name type="synonym">Taenia taeniaeformis</name>
    <dbReference type="NCBI Taxonomy" id="6205"/>
    <lineage>
        <taxon>Eukaryota</taxon>
        <taxon>Metazoa</taxon>
        <taxon>Spiralia</taxon>
        <taxon>Lophotrochozoa</taxon>
        <taxon>Platyhelminthes</taxon>
        <taxon>Cestoda</taxon>
        <taxon>Eucestoda</taxon>
        <taxon>Cyclophyllidea</taxon>
        <taxon>Taeniidae</taxon>
        <taxon>Hydatigera</taxon>
    </lineage>
</organism>
<dbReference type="WBParaSite" id="TTAC_0000345101-mRNA-1">
    <property type="protein sequence ID" value="TTAC_0000345101-mRNA-1"/>
    <property type="gene ID" value="TTAC_0000345101"/>
</dbReference>
<feature type="region of interest" description="Disordered" evidence="2">
    <location>
        <begin position="298"/>
        <end position="371"/>
    </location>
</feature>
<gene>
    <name evidence="3" type="ORF">TTAC_LOCUS3436</name>
</gene>
<name>A0A0R3WRR1_HYDTA</name>
<proteinExistence type="predicted"/>
<feature type="compositionally biased region" description="Basic residues" evidence="2">
    <location>
        <begin position="262"/>
        <end position="272"/>
    </location>
</feature>
<evidence type="ECO:0000256" key="2">
    <source>
        <dbReference type="SAM" id="MobiDB-lite"/>
    </source>
</evidence>
<keyword evidence="1" id="KW-0175">Coiled coil</keyword>
<protein>
    <submittedName>
        <fullName evidence="5">CAP-Gly domain-containing protein</fullName>
    </submittedName>
</protein>
<keyword evidence="4" id="KW-1185">Reference proteome</keyword>
<evidence type="ECO:0000313" key="4">
    <source>
        <dbReference type="Proteomes" id="UP000274429"/>
    </source>
</evidence>
<dbReference type="EMBL" id="UYWX01002433">
    <property type="protein sequence ID" value="VDM22625.1"/>
    <property type="molecule type" value="Genomic_DNA"/>
</dbReference>
<feature type="region of interest" description="Disordered" evidence="2">
    <location>
        <begin position="565"/>
        <end position="599"/>
    </location>
</feature>
<dbReference type="AlphaFoldDB" id="A0A0R3WRR1"/>
<sequence length="682" mass="75959">MEFGNHEEHSFNSDLQISKSCENACCRRVAEHASKLIHATAILKSYILQQHQNQTILPSHTHFGGVDPVLHRVCTNYAAMQCQVEEVLSLQREVQQLRKELEFHRETIANYKQLLSDGNSLREELRNELAQVRKSASIARAALDQERRNHVPQLSSQNPSSLDTVSRWFEAYNDENAKLRESIRSLTNKEIELSAVIARVKDYIKEEVSRLIKLKSKKLDTVFSGSWFLGLLGLLGLSCPSELKYKLMAFSVTSSPSSSRQRCSKRSRRNRSVSKSPQKPSSALENILDELDEASVDVSVHTPDKSQLRTHTLSTSSSTSSDFVEASPRTPTRNTKRMRRDCGVSPSPPTQQLPAEDVEGEASPVSSQKSRKLPEIGVCFSLSDQKKSRKLNERQGSLRISGSILNSDIKSCEQLQPTFEDTNPSQTSTVDLDETEALPEIENHPLKESEFSSPVLRPSSPDKPLENTDAEFELEKENSVEKSVEEVDLPRKAPLKKKLRRRKPVSPPNCPPTNRVRTCSSVATKRKRKPFSLPNSLAEIITAKFSKEIFSWFNDITTYKVVQTTSSKPQAQVVEPKPVSPSPEKANKKEDTPRKLSIPLGSCVGMESGIVSTPQPQSLLEDLTAHFAGQRAFNHPSTSDISMNLVYEALIQALGTVSGVESGPTLHPPDPVLRAASLLRAI</sequence>
<reference evidence="5" key="1">
    <citation type="submission" date="2017-02" db="UniProtKB">
        <authorList>
            <consortium name="WormBaseParasite"/>
        </authorList>
    </citation>
    <scope>IDENTIFICATION</scope>
</reference>
<dbReference type="Proteomes" id="UP000274429">
    <property type="component" value="Unassembled WGS sequence"/>
</dbReference>
<feature type="coiled-coil region" evidence="1">
    <location>
        <begin position="80"/>
        <end position="142"/>
    </location>
</feature>
<evidence type="ECO:0000256" key="1">
    <source>
        <dbReference type="SAM" id="Coils"/>
    </source>
</evidence>